<organism evidence="2 4">
    <name type="scientific">Polarella glacialis</name>
    <name type="common">Dinoflagellate</name>
    <dbReference type="NCBI Taxonomy" id="89957"/>
    <lineage>
        <taxon>Eukaryota</taxon>
        <taxon>Sar</taxon>
        <taxon>Alveolata</taxon>
        <taxon>Dinophyceae</taxon>
        <taxon>Suessiales</taxon>
        <taxon>Suessiaceae</taxon>
        <taxon>Polarella</taxon>
    </lineage>
</organism>
<evidence type="ECO:0000313" key="4">
    <source>
        <dbReference type="Proteomes" id="UP000654075"/>
    </source>
</evidence>
<name>A0A813HUW3_POLGL</name>
<dbReference type="Proteomes" id="UP000626109">
    <property type="component" value="Unassembled WGS sequence"/>
</dbReference>
<proteinExistence type="predicted"/>
<feature type="region of interest" description="Disordered" evidence="1">
    <location>
        <begin position="62"/>
        <end position="81"/>
    </location>
</feature>
<evidence type="ECO:0000256" key="1">
    <source>
        <dbReference type="SAM" id="MobiDB-lite"/>
    </source>
</evidence>
<reference evidence="2" key="1">
    <citation type="submission" date="2021-02" db="EMBL/GenBank/DDBJ databases">
        <authorList>
            <person name="Dougan E. K."/>
            <person name="Rhodes N."/>
            <person name="Thang M."/>
            <person name="Chan C."/>
        </authorList>
    </citation>
    <scope>NUCLEOTIDE SEQUENCE</scope>
</reference>
<protein>
    <submittedName>
        <fullName evidence="2">Uncharacterized protein</fullName>
    </submittedName>
</protein>
<evidence type="ECO:0000313" key="2">
    <source>
        <dbReference type="EMBL" id="CAE8641515.1"/>
    </source>
</evidence>
<dbReference type="EMBL" id="CAJNNV010032918">
    <property type="protein sequence ID" value="CAE8641515.1"/>
    <property type="molecule type" value="Genomic_DNA"/>
</dbReference>
<accession>A0A813HUW3</accession>
<keyword evidence="4" id="KW-1185">Reference proteome</keyword>
<dbReference type="AlphaFoldDB" id="A0A813HUW3"/>
<comment type="caution">
    <text evidence="2">The sequence shown here is derived from an EMBL/GenBank/DDBJ whole genome shotgun (WGS) entry which is preliminary data.</text>
</comment>
<dbReference type="EMBL" id="CAJNNW010003786">
    <property type="protein sequence ID" value="CAE8645734.1"/>
    <property type="molecule type" value="Genomic_DNA"/>
</dbReference>
<gene>
    <name evidence="2" type="ORF">PGLA1383_LOCUS56139</name>
    <name evidence="3" type="ORF">PGLA2088_LOCUS4170</name>
</gene>
<evidence type="ECO:0000313" key="3">
    <source>
        <dbReference type="EMBL" id="CAE8645734.1"/>
    </source>
</evidence>
<sequence>VPFDEFTLLNENLEYLQEKMKLPITVSLAENPVSPDHADSASNAQPGKPAVHFVVEGGKPAAGKAAAKPAAKSAAGSGYKA</sequence>
<dbReference type="Proteomes" id="UP000654075">
    <property type="component" value="Unassembled WGS sequence"/>
</dbReference>
<feature type="non-terminal residue" evidence="2">
    <location>
        <position position="1"/>
    </location>
</feature>